<evidence type="ECO:0000256" key="3">
    <source>
        <dbReference type="ARBA" id="ARBA00022729"/>
    </source>
</evidence>
<dbReference type="InterPro" id="IPR011990">
    <property type="entry name" value="TPR-like_helical_dom_sf"/>
</dbReference>
<comment type="caution">
    <text evidence="8">The sequence shown here is derived from an EMBL/GenBank/DDBJ whole genome shotgun (WGS) entry which is preliminary data.</text>
</comment>
<organism evidence="8 9">
    <name type="scientific">Polaribacter ponticola</name>
    <dbReference type="NCBI Taxonomy" id="2978475"/>
    <lineage>
        <taxon>Bacteria</taxon>
        <taxon>Pseudomonadati</taxon>
        <taxon>Bacteroidota</taxon>
        <taxon>Flavobacteriia</taxon>
        <taxon>Flavobacteriales</taxon>
        <taxon>Flavobacteriaceae</taxon>
    </lineage>
</organism>
<evidence type="ECO:0000256" key="4">
    <source>
        <dbReference type="ARBA" id="ARBA00023136"/>
    </source>
</evidence>
<accession>A0ABT5S5Z9</accession>
<keyword evidence="5" id="KW-0998">Cell outer membrane</keyword>
<proteinExistence type="inferred from homology"/>
<sequence length="560" mass="62184">MKKILLTALIVSAFTITSCDKELDINPQGSLTEGVIPQDEVWVGQQLISAYAMLDGHPNYFWAPASNWALGDVASDDFYKGSSSGDQPPLNDVERYTPGTTNIYLSRKWNSIYDGINKCNQTLRSAETALEQGASASKINVLVAEAKFLRAHYHMDAKKIWNNIPYIIETTTEVPSNEVDSWVNIEEDLLFAIDNLPNFQDDKGRPTSWVAKSYLAKAHMFQKDLASAKPVLDDVINNGPYALVSNYHDNFNGDKNNNSESIFAVQNSVNDGGDGVWNGNAGNRLNHPYASDAPGGGCCGFFQPTQNLVNAYKTDANGLPLLDTFNDVDVKNDQGIPSSDPFTPYTGTLDPRLDWTVGRRGIEYLGWGNMPGMRWTRDQGNGGPYVGKKHEYLKSQEGTISSSTSGAFNAINTPLIRYSDVLLWRAEIHAENNELDLAKNLVNQIRRRAANPNGFVKDANGNDAANYVIKEYTSFPSKEYAVKAVRFERRLELASEGHRFFDLVRWGIAKDVLNNYITEEQTKRVYLSGAAFANGKNEYYPIPLDAINSSDNVLKQNSGY</sequence>
<dbReference type="RefSeq" id="WP_265726373.1">
    <property type="nucleotide sequence ID" value="NZ_JAOSLC020000002.1"/>
</dbReference>
<reference evidence="8" key="1">
    <citation type="submission" date="2023-02" db="EMBL/GenBank/DDBJ databases">
        <title>Polaribacter ponticola sp. nov., isolated from seawater.</title>
        <authorList>
            <person name="Baek J.H."/>
            <person name="Kim J.M."/>
            <person name="Choi D.G."/>
            <person name="Jeon C.O."/>
        </authorList>
    </citation>
    <scope>NUCLEOTIDE SEQUENCE</scope>
    <source>
        <strain evidence="8">MSW5</strain>
    </source>
</reference>
<name>A0ABT5S5Z9_9FLAO</name>
<evidence type="ECO:0000259" key="6">
    <source>
        <dbReference type="Pfam" id="PF07980"/>
    </source>
</evidence>
<keyword evidence="3" id="KW-0732">Signal</keyword>
<dbReference type="Proteomes" id="UP001151478">
    <property type="component" value="Unassembled WGS sequence"/>
</dbReference>
<dbReference type="Pfam" id="PF14322">
    <property type="entry name" value="SusD-like_3"/>
    <property type="match status" value="1"/>
</dbReference>
<dbReference type="Gene3D" id="1.25.40.390">
    <property type="match status" value="1"/>
</dbReference>
<comment type="similarity">
    <text evidence="2">Belongs to the SusD family.</text>
</comment>
<feature type="domain" description="SusD-like N-terminal" evidence="7">
    <location>
        <begin position="98"/>
        <end position="217"/>
    </location>
</feature>
<feature type="domain" description="RagB/SusD" evidence="6">
    <location>
        <begin position="260"/>
        <end position="560"/>
    </location>
</feature>
<evidence type="ECO:0000259" key="7">
    <source>
        <dbReference type="Pfam" id="PF14322"/>
    </source>
</evidence>
<gene>
    <name evidence="8" type="ORF">N5A56_003430</name>
</gene>
<dbReference type="EMBL" id="JAOSLC020000002">
    <property type="protein sequence ID" value="MDD7913526.1"/>
    <property type="molecule type" value="Genomic_DNA"/>
</dbReference>
<dbReference type="InterPro" id="IPR012944">
    <property type="entry name" value="SusD_RagB_dom"/>
</dbReference>
<protein>
    <submittedName>
        <fullName evidence="8">RagB/SusD family nutrient uptake outer membrane protein</fullName>
    </submittedName>
</protein>
<keyword evidence="4" id="KW-0472">Membrane</keyword>
<evidence type="ECO:0000256" key="1">
    <source>
        <dbReference type="ARBA" id="ARBA00004442"/>
    </source>
</evidence>
<keyword evidence="9" id="KW-1185">Reference proteome</keyword>
<evidence type="ECO:0000256" key="5">
    <source>
        <dbReference type="ARBA" id="ARBA00023237"/>
    </source>
</evidence>
<dbReference type="SUPFAM" id="SSF48452">
    <property type="entry name" value="TPR-like"/>
    <property type="match status" value="1"/>
</dbReference>
<evidence type="ECO:0000313" key="9">
    <source>
        <dbReference type="Proteomes" id="UP001151478"/>
    </source>
</evidence>
<evidence type="ECO:0000256" key="2">
    <source>
        <dbReference type="ARBA" id="ARBA00006275"/>
    </source>
</evidence>
<dbReference type="PROSITE" id="PS51257">
    <property type="entry name" value="PROKAR_LIPOPROTEIN"/>
    <property type="match status" value="1"/>
</dbReference>
<dbReference type="Pfam" id="PF07980">
    <property type="entry name" value="SusD_RagB"/>
    <property type="match status" value="1"/>
</dbReference>
<comment type="subcellular location">
    <subcellularLocation>
        <location evidence="1">Cell outer membrane</location>
    </subcellularLocation>
</comment>
<evidence type="ECO:0000313" key="8">
    <source>
        <dbReference type="EMBL" id="MDD7913526.1"/>
    </source>
</evidence>
<dbReference type="InterPro" id="IPR033985">
    <property type="entry name" value="SusD-like_N"/>
</dbReference>